<dbReference type="InterPro" id="IPR016639">
    <property type="entry name" value="GST_Omega/GSH"/>
</dbReference>
<dbReference type="PANTHER" id="PTHR32419:SF6">
    <property type="entry name" value="GLUTATHIONE S-TRANSFERASE OMEGA-LIKE 1-RELATED"/>
    <property type="match status" value="1"/>
</dbReference>
<dbReference type="SFLD" id="SFLDG01148">
    <property type="entry name" value="Xi_(cytGST)"/>
    <property type="match status" value="1"/>
</dbReference>
<keyword evidence="2" id="KW-0560">Oxidoreductase</keyword>
<gene>
    <name evidence="2" type="ORF">ACFSKO_01665</name>
</gene>
<dbReference type="EMBL" id="JBHUII010000001">
    <property type="protein sequence ID" value="MFD2204296.1"/>
    <property type="molecule type" value="Genomic_DNA"/>
</dbReference>
<name>A0ABW5BFU1_9PROT</name>
<dbReference type="InterPro" id="IPR004045">
    <property type="entry name" value="Glutathione_S-Trfase_N"/>
</dbReference>
<dbReference type="RefSeq" id="WP_380247731.1">
    <property type="nucleotide sequence ID" value="NZ_JBHUII010000001.1"/>
</dbReference>
<protein>
    <submittedName>
        <fullName evidence="2">Glutathione S-transferase family protein</fullName>
        <ecNumber evidence="2">1.8.5.-</ecNumber>
    </submittedName>
</protein>
<dbReference type="InterPro" id="IPR040079">
    <property type="entry name" value="Glutathione_S-Trfase"/>
</dbReference>
<dbReference type="InterPro" id="IPR047047">
    <property type="entry name" value="GST_Omega-like_C"/>
</dbReference>
<keyword evidence="3" id="KW-1185">Reference proteome</keyword>
<dbReference type="PROSITE" id="PS50405">
    <property type="entry name" value="GST_CTER"/>
    <property type="match status" value="1"/>
</dbReference>
<dbReference type="Pfam" id="PF13409">
    <property type="entry name" value="GST_N_2"/>
    <property type="match status" value="1"/>
</dbReference>
<dbReference type="Gene3D" id="1.20.1050.10">
    <property type="match status" value="1"/>
</dbReference>
<dbReference type="PANTHER" id="PTHR32419">
    <property type="entry name" value="GLUTATHIONYL-HYDROQUINONE REDUCTASE"/>
    <property type="match status" value="1"/>
</dbReference>
<evidence type="ECO:0000313" key="2">
    <source>
        <dbReference type="EMBL" id="MFD2204296.1"/>
    </source>
</evidence>
<dbReference type="EC" id="1.8.5.-" evidence="2"/>
<feature type="domain" description="GST C-terminal" evidence="1">
    <location>
        <begin position="173"/>
        <end position="297"/>
    </location>
</feature>
<sequence length="324" mass="37420">MGKLVEGKWHDVWYDTKSSDGKFQRKDAQFRNWVSADGSDGPNGEKGYPAESGRYHLYVNLACPWAHRTLIFRSLKGLQDAISVSVVHWEMKENGWEFRPGDLGSTEDHLHGFDYAYQIYTKADPYYTGRVTVPILWDKKEQTIISNESSEIIRMFNSSFDAFAKNDTPDFYPLHLREEINKVNELVYHNINNGVYKNGFATTQTAYEDAYNALFDAMDQLEELLNQQKYLAGDQLTEADWRLFTTLLRFDPVYHGHFKCNKKRVVDYPNLWALTRELYQYPGVAETVNIPHIKAHYYGSHGTINPTGIIPSGPELDFNAPHNR</sequence>
<dbReference type="InterPro" id="IPR010987">
    <property type="entry name" value="Glutathione-S-Trfase_C-like"/>
</dbReference>
<reference evidence="3" key="1">
    <citation type="journal article" date="2019" name="Int. J. Syst. Evol. Microbiol.">
        <title>The Global Catalogue of Microorganisms (GCM) 10K type strain sequencing project: providing services to taxonomists for standard genome sequencing and annotation.</title>
        <authorList>
            <consortium name="The Broad Institute Genomics Platform"/>
            <consortium name="The Broad Institute Genome Sequencing Center for Infectious Disease"/>
            <person name="Wu L."/>
            <person name="Ma J."/>
        </authorList>
    </citation>
    <scope>NUCLEOTIDE SEQUENCE [LARGE SCALE GENOMIC DNA]</scope>
    <source>
        <strain evidence="3">CGMCC 4.7192</strain>
    </source>
</reference>
<dbReference type="CDD" id="cd03190">
    <property type="entry name" value="GST_C_Omega_like"/>
    <property type="match status" value="1"/>
</dbReference>
<evidence type="ECO:0000259" key="1">
    <source>
        <dbReference type="PROSITE" id="PS50405"/>
    </source>
</evidence>
<dbReference type="SUPFAM" id="SSF52833">
    <property type="entry name" value="Thioredoxin-like"/>
    <property type="match status" value="1"/>
</dbReference>
<dbReference type="SUPFAM" id="SSF47616">
    <property type="entry name" value="GST C-terminal domain-like"/>
    <property type="match status" value="1"/>
</dbReference>
<dbReference type="Gene3D" id="3.40.30.10">
    <property type="entry name" value="Glutaredoxin"/>
    <property type="match status" value="1"/>
</dbReference>
<dbReference type="Proteomes" id="UP001597294">
    <property type="component" value="Unassembled WGS sequence"/>
</dbReference>
<proteinExistence type="predicted"/>
<dbReference type="SFLD" id="SFLDG01206">
    <property type="entry name" value="Xi.1"/>
    <property type="match status" value="1"/>
</dbReference>
<comment type="caution">
    <text evidence="2">The sequence shown here is derived from an EMBL/GenBank/DDBJ whole genome shotgun (WGS) entry which is preliminary data.</text>
</comment>
<accession>A0ABW5BFU1</accession>
<dbReference type="GO" id="GO:0016491">
    <property type="term" value="F:oxidoreductase activity"/>
    <property type="evidence" value="ECO:0007669"/>
    <property type="project" value="UniProtKB-KW"/>
</dbReference>
<organism evidence="2 3">
    <name type="scientific">Kiloniella antarctica</name>
    <dbReference type="NCBI Taxonomy" id="1550907"/>
    <lineage>
        <taxon>Bacteria</taxon>
        <taxon>Pseudomonadati</taxon>
        <taxon>Pseudomonadota</taxon>
        <taxon>Alphaproteobacteria</taxon>
        <taxon>Rhodospirillales</taxon>
        <taxon>Kiloniellaceae</taxon>
        <taxon>Kiloniella</taxon>
    </lineage>
</organism>
<evidence type="ECO:0000313" key="3">
    <source>
        <dbReference type="Proteomes" id="UP001597294"/>
    </source>
</evidence>
<dbReference type="Pfam" id="PF13410">
    <property type="entry name" value="GST_C_2"/>
    <property type="match status" value="1"/>
</dbReference>
<dbReference type="InterPro" id="IPR036282">
    <property type="entry name" value="Glutathione-S-Trfase_C_sf"/>
</dbReference>
<dbReference type="InterPro" id="IPR036249">
    <property type="entry name" value="Thioredoxin-like_sf"/>
</dbReference>
<dbReference type="SFLD" id="SFLDS00019">
    <property type="entry name" value="Glutathione_Transferase_(cytos"/>
    <property type="match status" value="1"/>
</dbReference>
<dbReference type="PIRSF" id="PIRSF015753">
    <property type="entry name" value="GST"/>
    <property type="match status" value="1"/>
</dbReference>